<protein>
    <recommendedName>
        <fullName evidence="3">Restriction endonuclease</fullName>
    </recommendedName>
</protein>
<comment type="caution">
    <text evidence="1">The sequence shown here is derived from an EMBL/GenBank/DDBJ whole genome shotgun (WGS) entry which is preliminary data.</text>
</comment>
<dbReference type="GO" id="GO:0009307">
    <property type="term" value="P:DNA restriction-modification system"/>
    <property type="evidence" value="ECO:0007669"/>
    <property type="project" value="InterPro"/>
</dbReference>
<reference evidence="1 2" key="1">
    <citation type="submission" date="2020-08" db="EMBL/GenBank/DDBJ databases">
        <title>Genomic Encyclopedia of Type Strains, Phase IV (KMG-IV): sequencing the most valuable type-strain genomes for metagenomic binning, comparative biology and taxonomic classification.</title>
        <authorList>
            <person name="Goeker M."/>
        </authorList>
    </citation>
    <scope>NUCLEOTIDE SEQUENCE [LARGE SCALE GENOMIC DNA]</scope>
    <source>
        <strain evidence="1 2">DSM 25897</strain>
    </source>
</reference>
<proteinExistence type="predicted"/>
<dbReference type="GO" id="GO:0009036">
    <property type="term" value="F:type II site-specific deoxyribonuclease activity"/>
    <property type="evidence" value="ECO:0007669"/>
    <property type="project" value="InterPro"/>
</dbReference>
<dbReference type="AlphaFoldDB" id="A0A7W8DDX7"/>
<evidence type="ECO:0000313" key="1">
    <source>
        <dbReference type="EMBL" id="MBB5015390.1"/>
    </source>
</evidence>
<evidence type="ECO:0008006" key="3">
    <source>
        <dbReference type="Google" id="ProtNLM"/>
    </source>
</evidence>
<keyword evidence="2" id="KW-1185">Reference proteome</keyword>
<gene>
    <name evidence="1" type="ORF">HNQ58_001288</name>
</gene>
<dbReference type="Proteomes" id="UP000519004">
    <property type="component" value="Unassembled WGS sequence"/>
</dbReference>
<dbReference type="RefSeq" id="WP_183948083.1">
    <property type="nucleotide sequence ID" value="NZ_JACHHX010000007.1"/>
</dbReference>
<dbReference type="InterPro" id="IPR007636">
    <property type="entry name" value="Restrct_endonuc_II_XhoI"/>
</dbReference>
<evidence type="ECO:0000313" key="2">
    <source>
        <dbReference type="Proteomes" id="UP000519004"/>
    </source>
</evidence>
<accession>A0A7W8DDX7</accession>
<sequence length="260" mass="28885">MHARLLPEDFDACVARAVRDFWLSRGNARTGKTQGGTRDAVVGGKNMDGFVGLVHRVAAHCGLPDSAVHVRKSRVVLPGFFRATKNWDVLVIHERRLLGVFEFKSQVGSFGNNFNNRSEEVIGSAADLWVAHHHGAYGDGPRRSRTRVTEGVPALLNPSLMVDPRPPFLAWLMLLEECEASLTPVRCEEPHYPVFDEFREASYAHRYQILCERLVERQLYSAAALELSPAGSDRHRALSPATSIRNLFAEFAGKLLAAQA</sequence>
<dbReference type="EMBL" id="JACHHX010000007">
    <property type="protein sequence ID" value="MBB5015390.1"/>
    <property type="molecule type" value="Genomic_DNA"/>
</dbReference>
<dbReference type="Pfam" id="PF04555">
    <property type="entry name" value="XhoI"/>
    <property type="match status" value="2"/>
</dbReference>
<name>A0A7W8DDX7_9GAMM</name>
<dbReference type="GO" id="GO:0003677">
    <property type="term" value="F:DNA binding"/>
    <property type="evidence" value="ECO:0007669"/>
    <property type="project" value="InterPro"/>
</dbReference>
<organism evidence="1 2">
    <name type="scientific">Rehaibacterium terrae</name>
    <dbReference type="NCBI Taxonomy" id="1341696"/>
    <lineage>
        <taxon>Bacteria</taxon>
        <taxon>Pseudomonadati</taxon>
        <taxon>Pseudomonadota</taxon>
        <taxon>Gammaproteobacteria</taxon>
        <taxon>Lysobacterales</taxon>
        <taxon>Lysobacteraceae</taxon>
        <taxon>Rehaibacterium</taxon>
    </lineage>
</organism>